<name>A0ABT7VP19_9LACO</name>
<protein>
    <submittedName>
        <fullName evidence="1">Abi family protein</fullName>
    </submittedName>
</protein>
<comment type="caution">
    <text evidence="1">The sequence shown here is derived from an EMBL/GenBank/DDBJ whole genome shotgun (WGS) entry which is preliminary data.</text>
</comment>
<keyword evidence="2" id="KW-1185">Reference proteome</keyword>
<proteinExistence type="predicted"/>
<evidence type="ECO:0000313" key="2">
    <source>
        <dbReference type="Proteomes" id="UP001529423"/>
    </source>
</evidence>
<dbReference type="Proteomes" id="UP001529423">
    <property type="component" value="Unassembled WGS sequence"/>
</dbReference>
<accession>A0ABT7VP19</accession>
<evidence type="ECO:0000313" key="1">
    <source>
        <dbReference type="EMBL" id="MDM8334480.1"/>
    </source>
</evidence>
<dbReference type="EMBL" id="JAUDEO010000051">
    <property type="protein sequence ID" value="MDM8334480.1"/>
    <property type="molecule type" value="Genomic_DNA"/>
</dbReference>
<gene>
    <name evidence="1" type="ORF">QUW46_07855</name>
</gene>
<dbReference type="Pfam" id="PF07751">
    <property type="entry name" value="Abi_2"/>
    <property type="match status" value="1"/>
</dbReference>
<reference evidence="1" key="1">
    <citation type="submission" date="2023-06" db="EMBL/GenBank/DDBJ databases">
        <title>Identification and characterization of horizontal gene transfer across gut microbiota members of farm animals based on homology search.</title>
        <authorList>
            <person name="Schwarzerova J."/>
            <person name="Nykrynova M."/>
            <person name="Jureckova K."/>
            <person name="Cejkova D."/>
            <person name="Rychlik I."/>
        </authorList>
    </citation>
    <scope>NUCLEOTIDE SEQUENCE</scope>
    <source>
        <strain evidence="1">105_WCHN</strain>
    </source>
</reference>
<sequence>MIDKLEGKNLSIESKALAIELIKSRGYYNLVNRYKHEFYTDKNQYKDNTSIMDLYLFHRMEDDLRNILFRFTINFEQRFKESMSYILAKKFGIYEADYLDPLKYRKNKRNKAISIMGEICDIAFHTSNNPTQYYRKNYDSIPPWIALSNTSLGQARMWFSIFPTNLTEYVVAQLLPIHEFYSYSDADSLYEFKASLISNSELEKIKNDSEYHKIMRERFNIYIDLFKSMLNIIHAFRNNLAHGNRLIHFTVKRSLNINPLRKFASNKVFTDEEYYKKRLSKNDLFAFMVSLMILLDKYDSLYLLDQLKSWKERNSKDPKMELSFEQFINSCNLPLDFIERLSYISTERVYQNNNQRKLTDLGFYPNENDS</sequence>
<reference evidence="1" key="2">
    <citation type="submission" date="2023-06" db="EMBL/GenBank/DDBJ databases">
        <authorList>
            <person name="Zeman M."/>
            <person name="Kubasova T."/>
            <person name="Jahodarova E."/>
            <person name="Nykrynova M."/>
            <person name="Rychlik I."/>
        </authorList>
    </citation>
    <scope>NUCLEOTIDE SEQUENCE</scope>
    <source>
        <strain evidence="1">105_WCHN</strain>
    </source>
</reference>
<dbReference type="InterPro" id="IPR011664">
    <property type="entry name" value="Abi_system_AbiD/AbiF-like"/>
</dbReference>
<organism evidence="1 2">
    <name type="scientific">Limosilactobacillus panis</name>
    <dbReference type="NCBI Taxonomy" id="47493"/>
    <lineage>
        <taxon>Bacteria</taxon>
        <taxon>Bacillati</taxon>
        <taxon>Bacillota</taxon>
        <taxon>Bacilli</taxon>
        <taxon>Lactobacillales</taxon>
        <taxon>Lactobacillaceae</taxon>
        <taxon>Limosilactobacillus</taxon>
    </lineage>
</organism>